<feature type="compositionally biased region" description="Pro residues" evidence="2">
    <location>
        <begin position="490"/>
        <end position="499"/>
    </location>
</feature>
<keyword evidence="6" id="KW-1185">Reference proteome</keyword>
<reference evidence="5" key="1">
    <citation type="submission" date="2023-06" db="EMBL/GenBank/DDBJ databases">
        <title>Genome-scale phylogeny and comparative genomics of the fungal order Sordariales.</title>
        <authorList>
            <consortium name="Lawrence Berkeley National Laboratory"/>
            <person name="Hensen N."/>
            <person name="Bonometti L."/>
            <person name="Westerberg I."/>
            <person name="Brannstrom I.O."/>
            <person name="Guillou S."/>
            <person name="Cros-Aarteil S."/>
            <person name="Calhoun S."/>
            <person name="Haridas S."/>
            <person name="Kuo A."/>
            <person name="Mondo S."/>
            <person name="Pangilinan J."/>
            <person name="Riley R."/>
            <person name="Labutti K."/>
            <person name="Andreopoulos B."/>
            <person name="Lipzen A."/>
            <person name="Chen C."/>
            <person name="Yanf M."/>
            <person name="Daum C."/>
            <person name="Ng V."/>
            <person name="Clum A."/>
            <person name="Steindorff A."/>
            <person name="Ohm R."/>
            <person name="Martin F."/>
            <person name="Silar P."/>
            <person name="Natvig D."/>
            <person name="Lalanne C."/>
            <person name="Gautier V."/>
            <person name="Ament-Velasquez S.L."/>
            <person name="Kruys A."/>
            <person name="Hutchinson M.I."/>
            <person name="Powell A.J."/>
            <person name="Barry K."/>
            <person name="Miller A.N."/>
            <person name="Grigoriev I.V."/>
            <person name="Debuchy R."/>
            <person name="Gladieux P."/>
            <person name="Thoren M.H."/>
            <person name="Johannesson H."/>
        </authorList>
    </citation>
    <scope>NUCLEOTIDE SEQUENCE</scope>
    <source>
        <strain evidence="5">PSN4</strain>
    </source>
</reference>
<keyword evidence="1" id="KW-0175">Coiled coil</keyword>
<dbReference type="AlphaFoldDB" id="A0AAJ0FFJ3"/>
<dbReference type="Pfam" id="PF13600">
    <property type="entry name" value="DUF4140"/>
    <property type="match status" value="1"/>
</dbReference>
<dbReference type="PANTHER" id="PTHR31005:SF8">
    <property type="entry name" value="DUF4139 DOMAIN-CONTAINING PROTEIN"/>
    <property type="match status" value="1"/>
</dbReference>
<feature type="region of interest" description="Disordered" evidence="2">
    <location>
        <begin position="489"/>
        <end position="588"/>
    </location>
</feature>
<feature type="compositionally biased region" description="Acidic residues" evidence="2">
    <location>
        <begin position="578"/>
        <end position="588"/>
    </location>
</feature>
<evidence type="ECO:0000259" key="3">
    <source>
        <dbReference type="Pfam" id="PF13598"/>
    </source>
</evidence>
<feature type="domain" description="DUF4139" evidence="3">
    <location>
        <begin position="303"/>
        <end position="834"/>
    </location>
</feature>
<dbReference type="PANTHER" id="PTHR31005">
    <property type="entry name" value="DUF4139 DOMAIN-CONTAINING PROTEIN"/>
    <property type="match status" value="1"/>
</dbReference>
<proteinExistence type="predicted"/>
<feature type="coiled-coil region" evidence="1">
    <location>
        <begin position="194"/>
        <end position="237"/>
    </location>
</feature>
<dbReference type="EMBL" id="MU839828">
    <property type="protein sequence ID" value="KAK1759195.1"/>
    <property type="molecule type" value="Genomic_DNA"/>
</dbReference>
<dbReference type="InterPro" id="IPR037291">
    <property type="entry name" value="DUF4139"/>
</dbReference>
<dbReference type="InterPro" id="IPR011935">
    <property type="entry name" value="CHP02231"/>
</dbReference>
<evidence type="ECO:0000256" key="2">
    <source>
        <dbReference type="SAM" id="MobiDB-lite"/>
    </source>
</evidence>
<dbReference type="Proteomes" id="UP001239445">
    <property type="component" value="Unassembled WGS sequence"/>
</dbReference>
<protein>
    <recommendedName>
        <fullName evidence="7">Mucoidy inhibitor-like protein</fullName>
    </recommendedName>
</protein>
<evidence type="ECO:0000313" key="6">
    <source>
        <dbReference type="Proteomes" id="UP001239445"/>
    </source>
</evidence>
<evidence type="ECO:0000259" key="4">
    <source>
        <dbReference type="Pfam" id="PF13600"/>
    </source>
</evidence>
<dbReference type="InterPro" id="IPR025554">
    <property type="entry name" value="DUF4140"/>
</dbReference>
<gene>
    <name evidence="5" type="ORF">QBC47DRAFT_357082</name>
</gene>
<accession>A0AAJ0FFJ3</accession>
<comment type="caution">
    <text evidence="5">The sequence shown here is derived from an EMBL/GenBank/DDBJ whole genome shotgun (WGS) entry which is preliminary data.</text>
</comment>
<evidence type="ECO:0000313" key="5">
    <source>
        <dbReference type="EMBL" id="KAK1759195.1"/>
    </source>
</evidence>
<name>A0AAJ0FFJ3_9PEZI</name>
<feature type="region of interest" description="Disordered" evidence="2">
    <location>
        <begin position="84"/>
        <end position="106"/>
    </location>
</feature>
<organism evidence="5 6">
    <name type="scientific">Echria macrotheca</name>
    <dbReference type="NCBI Taxonomy" id="438768"/>
    <lineage>
        <taxon>Eukaryota</taxon>
        <taxon>Fungi</taxon>
        <taxon>Dikarya</taxon>
        <taxon>Ascomycota</taxon>
        <taxon>Pezizomycotina</taxon>
        <taxon>Sordariomycetes</taxon>
        <taxon>Sordariomycetidae</taxon>
        <taxon>Sordariales</taxon>
        <taxon>Schizotheciaceae</taxon>
        <taxon>Echria</taxon>
    </lineage>
</organism>
<dbReference type="NCBIfam" id="TIGR02231">
    <property type="entry name" value="mucoidy inhibitor MuiA family protein"/>
    <property type="match status" value="1"/>
</dbReference>
<feature type="compositionally biased region" description="Acidic residues" evidence="2">
    <location>
        <begin position="84"/>
        <end position="103"/>
    </location>
</feature>
<dbReference type="Pfam" id="PF13598">
    <property type="entry name" value="DUF4139"/>
    <property type="match status" value="1"/>
</dbReference>
<sequence length="841" mass="91969">METHKQEYRIRDLSTKSVTLFPTRAQVVREIKSVVLKPGANEITVVGVTPTADEHSIKVEGSGSAIITDITVELLPNRDIFEEIYPETDDSEDDSDSDDEDDTSDKTNEALEAVCSKITSLVDEQNRAKEVVASAMSRLKILDAYGNSLDKKRGVDIEASIEQYRKERTKVFDDHMAGTVRDRDIAKEIEKLRVDQQRLERVVLKEKIKAAKAKAKVERAKAKIKDKERRRQLERQKEKTRIRKERENFWARYCYSVRITLDAASFATPASSRRNSIASASDIVKVSDKEPAADDDGYVCDLVLSYVTSCAFWSPSYDLALSTTANTALLCFDAQLTNMTSETWTNTKVTLSTSQTTFSGLQDAIPTLVPWRVKLGGRWTGGVQNDLVDSREERSQQSAWQASQQLQYAQKPRAQYFGVSEQPAWKVGGAQAQQFDQLAMYSQQAPLLAQAQAQAQLQAQQQSQMMAQAVVSRESTFSRGQAQAYMNTVAPPPPPPMPSQAPGGASFGFGGAPSSNIGTRGGGLFGSVSAADGTSSGPELARRKESKSNNVNAYMSVAKRKADARSTHSSFGTPRFEAEEEDADEAGDGDTILEPTPELSFQESSFEETGLTATYDLPNAKTLKPSSTASKQRVARISFSGVYFSHTVVAKYKPVAYLKAKLRNTSKLTLLKGPTGLTLDGTFLGRSTLPRCSAGDSFTLSLGVDPAIRVAYPKPDVKRSTTGVFTKGDNSVYTRTVTLVNTRAAAGKPVNITVLDQVPVSEDEKLRVEVSHPRGMYGGTAVATGVPGKDGKEEKDWGKAVATLKKQGEVSWDVVLNAGRSVRLTLEYDVSFPNGDRVVQV</sequence>
<feature type="domain" description="DUF4140" evidence="4">
    <location>
        <begin position="18"/>
        <end position="141"/>
    </location>
</feature>
<evidence type="ECO:0000256" key="1">
    <source>
        <dbReference type="SAM" id="Coils"/>
    </source>
</evidence>
<evidence type="ECO:0008006" key="7">
    <source>
        <dbReference type="Google" id="ProtNLM"/>
    </source>
</evidence>